<dbReference type="EMBL" id="CM044708">
    <property type="protein sequence ID" value="KAI5648491.1"/>
    <property type="molecule type" value="Genomic_DNA"/>
</dbReference>
<evidence type="ECO:0000313" key="2">
    <source>
        <dbReference type="Proteomes" id="UP001060085"/>
    </source>
</evidence>
<organism evidence="1 2">
    <name type="scientific">Catharanthus roseus</name>
    <name type="common">Madagascar periwinkle</name>
    <name type="synonym">Vinca rosea</name>
    <dbReference type="NCBI Taxonomy" id="4058"/>
    <lineage>
        <taxon>Eukaryota</taxon>
        <taxon>Viridiplantae</taxon>
        <taxon>Streptophyta</taxon>
        <taxon>Embryophyta</taxon>
        <taxon>Tracheophyta</taxon>
        <taxon>Spermatophyta</taxon>
        <taxon>Magnoliopsida</taxon>
        <taxon>eudicotyledons</taxon>
        <taxon>Gunneridae</taxon>
        <taxon>Pentapetalae</taxon>
        <taxon>asterids</taxon>
        <taxon>lamiids</taxon>
        <taxon>Gentianales</taxon>
        <taxon>Apocynaceae</taxon>
        <taxon>Rauvolfioideae</taxon>
        <taxon>Vinceae</taxon>
        <taxon>Catharanthinae</taxon>
        <taxon>Catharanthus</taxon>
    </lineage>
</organism>
<proteinExistence type="predicted"/>
<dbReference type="Proteomes" id="UP001060085">
    <property type="component" value="Linkage Group LG08"/>
</dbReference>
<keyword evidence="2" id="KW-1185">Reference proteome</keyword>
<accession>A0ACB9ZNT8</accession>
<name>A0ACB9ZNT8_CATRO</name>
<protein>
    <submittedName>
        <fullName evidence="1">Uncharacterized protein</fullName>
    </submittedName>
</protein>
<comment type="caution">
    <text evidence="1">The sequence shown here is derived from an EMBL/GenBank/DDBJ whole genome shotgun (WGS) entry which is preliminary data.</text>
</comment>
<sequence length="393" mass="40726">MSSPDGHQNLEADEEEEVNNGDPLLGDPHEYTITAVGPPSQPSSTLALHPSPPPPPPSLDVVPFLKKEPADSDLEGSIQVRLNMEKALVPKRPSKDRHTKVEGRGRRIRMPAACAARIFQLTRELGHKSDGETIRWLLERAEPAIIEATGTGTVPAIAVSVNGTLKIPTTPSTTTTADGKKRKRASNSDFYEVPGNSSFAPVAPITPQGLVPVWAVGSPPGTAAMVPTTAVPSGAFFMIPPAAGATMGHGAGPSNQSQLWAIPATMTPVFNVSGRPISNFVSAMQPGPTVNFAGGGSGSGGEVQGQVGSASNNVGHGEKNMSGKVSTMATSTTSSQTAGAAKSASSAASTGITNTSNTTTQMLRDFSLEIYDKRELQFMVGAGNDQQTPSPKS</sequence>
<reference evidence="2" key="1">
    <citation type="journal article" date="2023" name="Nat. Plants">
        <title>Single-cell RNA sequencing provides a high-resolution roadmap for understanding the multicellular compartmentation of specialized metabolism.</title>
        <authorList>
            <person name="Sun S."/>
            <person name="Shen X."/>
            <person name="Li Y."/>
            <person name="Li Y."/>
            <person name="Wang S."/>
            <person name="Li R."/>
            <person name="Zhang H."/>
            <person name="Shen G."/>
            <person name="Guo B."/>
            <person name="Wei J."/>
            <person name="Xu J."/>
            <person name="St-Pierre B."/>
            <person name="Chen S."/>
            <person name="Sun C."/>
        </authorList>
    </citation>
    <scope>NUCLEOTIDE SEQUENCE [LARGE SCALE GENOMIC DNA]</scope>
</reference>
<gene>
    <name evidence="1" type="ORF">M9H77_34496</name>
</gene>
<evidence type="ECO:0000313" key="1">
    <source>
        <dbReference type="EMBL" id="KAI5648491.1"/>
    </source>
</evidence>